<reference evidence="1 2" key="1">
    <citation type="submission" date="2024-01" db="EMBL/GenBank/DDBJ databases">
        <title>The genomes of 5 underutilized Papilionoideae crops provide insights into root nodulation and disease resistanc.</title>
        <authorList>
            <person name="Jiang F."/>
        </authorList>
    </citation>
    <scope>NUCLEOTIDE SEQUENCE [LARGE SCALE GENOMIC DNA]</scope>
    <source>
        <strain evidence="1">JINMINGXINNONG_FW02</strain>
        <tissue evidence="1">Leaves</tissue>
    </source>
</reference>
<organism evidence="1 2">
    <name type="scientific">Phaseolus coccineus</name>
    <name type="common">Scarlet runner bean</name>
    <name type="synonym">Phaseolus multiflorus</name>
    <dbReference type="NCBI Taxonomy" id="3886"/>
    <lineage>
        <taxon>Eukaryota</taxon>
        <taxon>Viridiplantae</taxon>
        <taxon>Streptophyta</taxon>
        <taxon>Embryophyta</taxon>
        <taxon>Tracheophyta</taxon>
        <taxon>Spermatophyta</taxon>
        <taxon>Magnoliopsida</taxon>
        <taxon>eudicotyledons</taxon>
        <taxon>Gunneridae</taxon>
        <taxon>Pentapetalae</taxon>
        <taxon>rosids</taxon>
        <taxon>fabids</taxon>
        <taxon>Fabales</taxon>
        <taxon>Fabaceae</taxon>
        <taxon>Papilionoideae</taxon>
        <taxon>50 kb inversion clade</taxon>
        <taxon>NPAAA clade</taxon>
        <taxon>indigoferoid/millettioid clade</taxon>
        <taxon>Phaseoleae</taxon>
        <taxon>Phaseolus</taxon>
    </lineage>
</organism>
<proteinExistence type="predicted"/>
<name>A0AAN9LSR3_PHACN</name>
<dbReference type="EMBL" id="JAYMYR010000009">
    <property type="protein sequence ID" value="KAK7341429.1"/>
    <property type="molecule type" value="Genomic_DNA"/>
</dbReference>
<accession>A0AAN9LSR3</accession>
<comment type="caution">
    <text evidence="1">The sequence shown here is derived from an EMBL/GenBank/DDBJ whole genome shotgun (WGS) entry which is preliminary data.</text>
</comment>
<keyword evidence="2" id="KW-1185">Reference proteome</keyword>
<gene>
    <name evidence="1" type="ORF">VNO80_24359</name>
</gene>
<evidence type="ECO:0000313" key="1">
    <source>
        <dbReference type="EMBL" id="KAK7341429.1"/>
    </source>
</evidence>
<sequence length="78" mass="8950">MWLRNPREEENKGTSSIFLTPWPWKIFMRRSSRLGVPRPMRCRFLLSDPKLGLPITGGARGQMFLFVGDSNIGSVLLE</sequence>
<evidence type="ECO:0000313" key="2">
    <source>
        <dbReference type="Proteomes" id="UP001374584"/>
    </source>
</evidence>
<dbReference type="AlphaFoldDB" id="A0AAN9LSR3"/>
<protein>
    <submittedName>
        <fullName evidence="1">Uncharacterized protein</fullName>
    </submittedName>
</protein>
<dbReference type="Proteomes" id="UP001374584">
    <property type="component" value="Unassembled WGS sequence"/>
</dbReference>